<dbReference type="InterPro" id="IPR018490">
    <property type="entry name" value="cNMP-bd_dom_sf"/>
</dbReference>
<proteinExistence type="predicted"/>
<sequence length="195" mass="22442">MTTERLKRYCQQLVAFSPDELALVDACFVARHVKKGSFLLEEGHICDFITFIDQGIIRHFHTKDGVEKTCDLSFPDTFITEFTSFTKNVSSLYAFQALQDCEVLFVKKADLLSLYNQCPKYETIGRLVAESVAQRATEIAMSLSSEKPEERYKKLMLKHPDLFQQVQQKYIANFLGISPESLSRIRKRVALQERS</sequence>
<reference evidence="2" key="1">
    <citation type="submission" date="2021-03" db="EMBL/GenBank/DDBJ databases">
        <title>Fibrella sp. HMF5335 genome sequencing and assembly.</title>
        <authorList>
            <person name="Kang H."/>
            <person name="Kim H."/>
            <person name="Bae S."/>
            <person name="Joh K."/>
        </authorList>
    </citation>
    <scope>NUCLEOTIDE SEQUENCE</scope>
    <source>
        <strain evidence="2">HMF5335</strain>
    </source>
</reference>
<accession>A0A939JZG8</accession>
<evidence type="ECO:0000259" key="1">
    <source>
        <dbReference type="Pfam" id="PF00027"/>
    </source>
</evidence>
<dbReference type="SUPFAM" id="SSF51206">
    <property type="entry name" value="cAMP-binding domain-like"/>
    <property type="match status" value="1"/>
</dbReference>
<dbReference type="Proteomes" id="UP000664034">
    <property type="component" value="Unassembled WGS sequence"/>
</dbReference>
<dbReference type="InterPro" id="IPR014710">
    <property type="entry name" value="RmlC-like_jellyroll"/>
</dbReference>
<name>A0A939JZG8_9BACT</name>
<keyword evidence="3" id="KW-1185">Reference proteome</keyword>
<comment type="caution">
    <text evidence="2">The sequence shown here is derived from an EMBL/GenBank/DDBJ whole genome shotgun (WGS) entry which is preliminary data.</text>
</comment>
<evidence type="ECO:0000313" key="3">
    <source>
        <dbReference type="Proteomes" id="UP000664034"/>
    </source>
</evidence>
<gene>
    <name evidence="2" type="ORF">J2I47_00670</name>
</gene>
<dbReference type="InterPro" id="IPR000595">
    <property type="entry name" value="cNMP-bd_dom"/>
</dbReference>
<dbReference type="AlphaFoldDB" id="A0A939JZG8"/>
<dbReference type="CDD" id="cd00038">
    <property type="entry name" value="CAP_ED"/>
    <property type="match status" value="1"/>
</dbReference>
<dbReference type="Gene3D" id="2.60.120.10">
    <property type="entry name" value="Jelly Rolls"/>
    <property type="match status" value="1"/>
</dbReference>
<organism evidence="2 3">
    <name type="scientific">Fibrella rubiginis</name>
    <dbReference type="NCBI Taxonomy" id="2817060"/>
    <lineage>
        <taxon>Bacteria</taxon>
        <taxon>Pseudomonadati</taxon>
        <taxon>Bacteroidota</taxon>
        <taxon>Cytophagia</taxon>
        <taxon>Cytophagales</taxon>
        <taxon>Spirosomataceae</taxon>
        <taxon>Fibrella</taxon>
    </lineage>
</organism>
<evidence type="ECO:0000313" key="2">
    <source>
        <dbReference type="EMBL" id="MBO0935047.1"/>
    </source>
</evidence>
<dbReference type="Pfam" id="PF00027">
    <property type="entry name" value="cNMP_binding"/>
    <property type="match status" value="1"/>
</dbReference>
<dbReference type="RefSeq" id="WP_207362619.1">
    <property type="nucleotide sequence ID" value="NZ_JAFMYV010000001.1"/>
</dbReference>
<dbReference type="EMBL" id="JAFMYV010000001">
    <property type="protein sequence ID" value="MBO0935047.1"/>
    <property type="molecule type" value="Genomic_DNA"/>
</dbReference>
<protein>
    <submittedName>
        <fullName evidence="2">Crp/Fnr family transcriptional regulator</fullName>
    </submittedName>
</protein>
<feature type="domain" description="Cyclic nucleotide-binding" evidence="1">
    <location>
        <begin position="31"/>
        <end position="117"/>
    </location>
</feature>